<dbReference type="OrthoDB" id="10416541at2759"/>
<sequence length="103" mass="12015">MRPHLEYCLQLWGLQHKKDMDALKWVQRKAMKVIKGVEHLSYEDRLRELGLFSLEKRRLQGDLIAVFQYLKGAYRRDGEGLFTRACSDRTGGNGFKLEVGRST</sequence>
<gene>
    <name evidence="1" type="ORF">llap_3683</name>
</gene>
<proteinExistence type="predicted"/>
<evidence type="ECO:0000313" key="1">
    <source>
        <dbReference type="EMBL" id="PKU46021.1"/>
    </source>
</evidence>
<organism evidence="1 2">
    <name type="scientific">Limosa lapponica baueri</name>
    <dbReference type="NCBI Taxonomy" id="1758121"/>
    <lineage>
        <taxon>Eukaryota</taxon>
        <taxon>Metazoa</taxon>
        <taxon>Chordata</taxon>
        <taxon>Craniata</taxon>
        <taxon>Vertebrata</taxon>
        <taxon>Euteleostomi</taxon>
        <taxon>Archelosauria</taxon>
        <taxon>Archosauria</taxon>
        <taxon>Dinosauria</taxon>
        <taxon>Saurischia</taxon>
        <taxon>Theropoda</taxon>
        <taxon>Coelurosauria</taxon>
        <taxon>Aves</taxon>
        <taxon>Neognathae</taxon>
        <taxon>Neoaves</taxon>
        <taxon>Charadriiformes</taxon>
        <taxon>Scolopacidae</taxon>
        <taxon>Limosa</taxon>
    </lineage>
</organism>
<dbReference type="Proteomes" id="UP000233556">
    <property type="component" value="Unassembled WGS sequence"/>
</dbReference>
<keyword evidence="2" id="KW-1185">Reference proteome</keyword>
<dbReference type="EMBL" id="KZ505731">
    <property type="protein sequence ID" value="PKU46021.1"/>
    <property type="molecule type" value="Genomic_DNA"/>
</dbReference>
<protein>
    <recommendedName>
        <fullName evidence="3">Rna-directed dna polymerase from mobile element jockey-like</fullName>
    </recommendedName>
</protein>
<accession>A0A2I0UIZ5</accession>
<dbReference type="AlphaFoldDB" id="A0A2I0UIZ5"/>
<reference evidence="2" key="2">
    <citation type="submission" date="2017-12" db="EMBL/GenBank/DDBJ databases">
        <title>Genome sequence of the Bar-tailed Godwit (Limosa lapponica baueri).</title>
        <authorList>
            <person name="Lima N.C.B."/>
            <person name="Parody-Merino A.M."/>
            <person name="Battley P.F."/>
            <person name="Fidler A.E."/>
            <person name="Prosdocimi F."/>
        </authorList>
    </citation>
    <scope>NUCLEOTIDE SEQUENCE [LARGE SCALE GENOMIC DNA]</scope>
</reference>
<reference evidence="2" key="1">
    <citation type="submission" date="2017-11" db="EMBL/GenBank/DDBJ databases">
        <authorList>
            <person name="Lima N.C."/>
            <person name="Parody-Merino A.M."/>
            <person name="Battley P.F."/>
            <person name="Fidler A.E."/>
            <person name="Prosdocimi F."/>
        </authorList>
    </citation>
    <scope>NUCLEOTIDE SEQUENCE [LARGE SCALE GENOMIC DNA]</scope>
</reference>
<evidence type="ECO:0008006" key="3">
    <source>
        <dbReference type="Google" id="ProtNLM"/>
    </source>
</evidence>
<evidence type="ECO:0000313" key="2">
    <source>
        <dbReference type="Proteomes" id="UP000233556"/>
    </source>
</evidence>
<name>A0A2I0UIZ5_LIMLA</name>